<proteinExistence type="predicted"/>
<dbReference type="EMBL" id="ML978155">
    <property type="protein sequence ID" value="KAF2036224.1"/>
    <property type="molecule type" value="Genomic_DNA"/>
</dbReference>
<dbReference type="Proteomes" id="UP000799777">
    <property type="component" value="Unassembled WGS sequence"/>
</dbReference>
<gene>
    <name evidence="1" type="ORF">EK21DRAFT_106329</name>
</gene>
<dbReference type="AlphaFoldDB" id="A0A9P4LUZ5"/>
<evidence type="ECO:0000313" key="1">
    <source>
        <dbReference type="EMBL" id="KAF2036224.1"/>
    </source>
</evidence>
<sequence length="222" mass="25390">MPTALPTFAAQSPIYQSRSKRQVRHDATLDGIAEEDEDTTEEDLFLAVAANSLAQKPRAKGHTRHDSALEAVLEEQEEYANGEDNGGSAGPESASTFYLNIAATLWHDAMHLLYDSDDLALPPSPHRAPPQHLTSTPDSPFWYTYTPIATRSSGYESLRDDHGIRFKPRFCLSNLLPKWRYSRLQSRSRTSEDRRCKLRKWIVASMGRKKERLKRWFCFVHR</sequence>
<reference evidence="1" key="1">
    <citation type="journal article" date="2020" name="Stud. Mycol.">
        <title>101 Dothideomycetes genomes: a test case for predicting lifestyles and emergence of pathogens.</title>
        <authorList>
            <person name="Haridas S."/>
            <person name="Albert R."/>
            <person name="Binder M."/>
            <person name="Bloem J."/>
            <person name="Labutti K."/>
            <person name="Salamov A."/>
            <person name="Andreopoulos B."/>
            <person name="Baker S."/>
            <person name="Barry K."/>
            <person name="Bills G."/>
            <person name="Bluhm B."/>
            <person name="Cannon C."/>
            <person name="Castanera R."/>
            <person name="Culley D."/>
            <person name="Daum C."/>
            <person name="Ezra D."/>
            <person name="Gonzalez J."/>
            <person name="Henrissat B."/>
            <person name="Kuo A."/>
            <person name="Liang C."/>
            <person name="Lipzen A."/>
            <person name="Lutzoni F."/>
            <person name="Magnuson J."/>
            <person name="Mondo S."/>
            <person name="Nolan M."/>
            <person name="Ohm R."/>
            <person name="Pangilinan J."/>
            <person name="Park H.-J."/>
            <person name="Ramirez L."/>
            <person name="Alfaro M."/>
            <person name="Sun H."/>
            <person name="Tritt A."/>
            <person name="Yoshinaga Y."/>
            <person name="Zwiers L.-H."/>
            <person name="Turgeon B."/>
            <person name="Goodwin S."/>
            <person name="Spatafora J."/>
            <person name="Crous P."/>
            <person name="Grigoriev I."/>
        </authorList>
    </citation>
    <scope>NUCLEOTIDE SEQUENCE</scope>
    <source>
        <strain evidence="1">CBS 110217</strain>
    </source>
</reference>
<keyword evidence="2" id="KW-1185">Reference proteome</keyword>
<protein>
    <submittedName>
        <fullName evidence="1">Uncharacterized protein</fullName>
    </submittedName>
</protein>
<accession>A0A9P4LUZ5</accession>
<evidence type="ECO:0000313" key="2">
    <source>
        <dbReference type="Proteomes" id="UP000799777"/>
    </source>
</evidence>
<name>A0A9P4LUZ5_9PLEO</name>
<organism evidence="1 2">
    <name type="scientific">Setomelanomma holmii</name>
    <dbReference type="NCBI Taxonomy" id="210430"/>
    <lineage>
        <taxon>Eukaryota</taxon>
        <taxon>Fungi</taxon>
        <taxon>Dikarya</taxon>
        <taxon>Ascomycota</taxon>
        <taxon>Pezizomycotina</taxon>
        <taxon>Dothideomycetes</taxon>
        <taxon>Pleosporomycetidae</taxon>
        <taxon>Pleosporales</taxon>
        <taxon>Pleosporineae</taxon>
        <taxon>Phaeosphaeriaceae</taxon>
        <taxon>Setomelanomma</taxon>
    </lineage>
</organism>
<comment type="caution">
    <text evidence="1">The sequence shown here is derived from an EMBL/GenBank/DDBJ whole genome shotgun (WGS) entry which is preliminary data.</text>
</comment>